<name>A0A507C2A1_9FUNG</name>
<evidence type="ECO:0000256" key="2">
    <source>
        <dbReference type="ARBA" id="ARBA00025783"/>
    </source>
</evidence>
<evidence type="ECO:0000256" key="5">
    <source>
        <dbReference type="ARBA" id="ARBA00048763"/>
    </source>
</evidence>
<comment type="caution">
    <text evidence="9">The sequence shown here is derived from an EMBL/GenBank/DDBJ whole genome shotgun (WGS) entry which is preliminary data.</text>
</comment>
<dbReference type="InterPro" id="IPR019012">
    <property type="entry name" value="RNA_cap_Gua-N2-MeTrfase"/>
</dbReference>
<evidence type="ECO:0000256" key="3">
    <source>
        <dbReference type="ARBA" id="ARBA00047418"/>
    </source>
</evidence>
<comment type="catalytic activity">
    <reaction evidence="3">
        <text>a 5'-end (N(2),N(7)-dimethyl 5'-triphosphoguanosine)-ribonucleoside in snoRNA + S-adenosyl-L-methionine = a 5'-end (N(2),N(2),N(7)-trimethyl 5'-triphosphoguanosine)-ribonucleoside in snoRNA + S-adenosyl-L-homocysteine + H(+)</text>
        <dbReference type="Rhea" id="RHEA:78507"/>
        <dbReference type="Rhea" id="RHEA-COMP:19088"/>
        <dbReference type="Rhea" id="RHEA-COMP:19090"/>
        <dbReference type="ChEBI" id="CHEBI:15378"/>
        <dbReference type="ChEBI" id="CHEBI:57856"/>
        <dbReference type="ChEBI" id="CHEBI:59789"/>
        <dbReference type="ChEBI" id="CHEBI:167623"/>
        <dbReference type="ChEBI" id="CHEBI:172880"/>
    </reaction>
    <physiologicalReaction direction="left-to-right" evidence="3">
        <dbReference type="Rhea" id="RHEA:78508"/>
    </physiologicalReaction>
</comment>
<comment type="catalytic activity">
    <reaction evidence="6">
        <text>a 5'-end (N(7)-methyl 5'-triphosphoguanosine)-ribonucleoside in snRNA + S-adenosyl-L-methionine = a 5'-end (N(2),N(7)-dimethyl 5'-triphosphoguanosine)-ribonucleoside in snRNA + S-adenosyl-L-homocysteine + H(+)</text>
        <dbReference type="Rhea" id="RHEA:78471"/>
        <dbReference type="Rhea" id="RHEA-COMP:19085"/>
        <dbReference type="Rhea" id="RHEA-COMP:19087"/>
        <dbReference type="ChEBI" id="CHEBI:15378"/>
        <dbReference type="ChEBI" id="CHEBI:57856"/>
        <dbReference type="ChEBI" id="CHEBI:59789"/>
        <dbReference type="ChEBI" id="CHEBI:156461"/>
        <dbReference type="ChEBI" id="CHEBI:172880"/>
    </reaction>
    <physiologicalReaction direction="left-to-right" evidence="6">
        <dbReference type="Rhea" id="RHEA:78472"/>
    </physiologicalReaction>
</comment>
<sequence>MTTCSLIPTAGPNHASISKKKRKRSRRRSNQPNTDPTPLNPTPCALGLTDDIDILFDDSEIPHPNSVTTANTWTRENIPKKLVKYFNQRYSLFSRFDEGVQLDEESWYSVTPECIARHIAGRAQCGVIVDAMCGVGGNSIQFAMCCEKVIAIDHDPLKIEMARANARVYGVADKIEFVVGDVFEVLPTLTADVVYTSPPWGGPAYLNAETLDVGDLPVDMAKFYAIAKQITPNITMYLPRNVNPESIAALTGDDEGSVEVELVSLNGRAKAVMVYVGGLVGSR</sequence>
<evidence type="ECO:0000256" key="4">
    <source>
        <dbReference type="ARBA" id="ARBA00048740"/>
    </source>
</evidence>
<dbReference type="Gene3D" id="3.40.50.150">
    <property type="entry name" value="Vaccinia Virus protein VP39"/>
    <property type="match status" value="1"/>
</dbReference>
<proteinExistence type="inferred from homology"/>
<dbReference type="OrthoDB" id="194443at2759"/>
<dbReference type="CDD" id="cd02440">
    <property type="entry name" value="AdoMet_MTases"/>
    <property type="match status" value="1"/>
</dbReference>
<evidence type="ECO:0000256" key="1">
    <source>
        <dbReference type="ARBA" id="ARBA00018517"/>
    </source>
</evidence>
<comment type="catalytic activity">
    <reaction evidence="4">
        <text>a 5'-end (N(7)-methyl 5'-triphosphoguanosine)-ribonucleoside in snoRNA + S-adenosyl-L-methionine = a 5'-end (N(2),N(7)-dimethyl 5'-triphosphoguanosine)-ribonucleoside in snoRNA + S-adenosyl-L-homocysteine + H(+)</text>
        <dbReference type="Rhea" id="RHEA:78475"/>
        <dbReference type="Rhea" id="RHEA-COMP:19086"/>
        <dbReference type="Rhea" id="RHEA-COMP:19088"/>
        <dbReference type="ChEBI" id="CHEBI:15378"/>
        <dbReference type="ChEBI" id="CHEBI:57856"/>
        <dbReference type="ChEBI" id="CHEBI:59789"/>
        <dbReference type="ChEBI" id="CHEBI:156461"/>
        <dbReference type="ChEBI" id="CHEBI:172880"/>
    </reaction>
    <physiologicalReaction direction="left-to-right" evidence="4">
        <dbReference type="Rhea" id="RHEA:78476"/>
    </physiologicalReaction>
</comment>
<dbReference type="GO" id="GO:0005634">
    <property type="term" value="C:nucleus"/>
    <property type="evidence" value="ECO:0007669"/>
    <property type="project" value="TreeGrafter"/>
</dbReference>
<feature type="region of interest" description="Disordered" evidence="8">
    <location>
        <begin position="1"/>
        <end position="43"/>
    </location>
</feature>
<dbReference type="PANTHER" id="PTHR14741:SF32">
    <property type="entry name" value="TRIMETHYLGUANOSINE SYNTHASE"/>
    <property type="match status" value="1"/>
</dbReference>
<keyword evidence="10" id="KW-1185">Reference proteome</keyword>
<dbReference type="EMBL" id="QEAO01000033">
    <property type="protein sequence ID" value="TPX32214.1"/>
    <property type="molecule type" value="Genomic_DNA"/>
</dbReference>
<accession>A0A507C2A1</accession>
<protein>
    <recommendedName>
        <fullName evidence="1">Trimethylguanosine synthase</fullName>
    </recommendedName>
    <alternativeName>
        <fullName evidence="7">Cap-specific guanine-N(2) methyltransferase</fullName>
    </alternativeName>
</protein>
<dbReference type="SUPFAM" id="SSF53335">
    <property type="entry name" value="S-adenosyl-L-methionine-dependent methyltransferases"/>
    <property type="match status" value="1"/>
</dbReference>
<evidence type="ECO:0000313" key="10">
    <source>
        <dbReference type="Proteomes" id="UP000319731"/>
    </source>
</evidence>
<feature type="compositionally biased region" description="Basic residues" evidence="8">
    <location>
        <begin position="17"/>
        <end position="29"/>
    </location>
</feature>
<dbReference type="Pfam" id="PF09445">
    <property type="entry name" value="Methyltransf_15"/>
    <property type="match status" value="1"/>
</dbReference>
<dbReference type="InterPro" id="IPR029063">
    <property type="entry name" value="SAM-dependent_MTases_sf"/>
</dbReference>
<comment type="catalytic activity">
    <reaction evidence="5">
        <text>a 5'-end (N(2),N(7)-dimethyl 5'-triphosphoguanosine)-ribonucleoside in snRNA + S-adenosyl-L-methionine = a 5'-end (N(2),N(2),N(7)-trimethyl 5'-triphosphoguanosine)-ribonucleoside in snRNA + S-adenosyl-L-homocysteine + H(+)</text>
        <dbReference type="Rhea" id="RHEA:78479"/>
        <dbReference type="Rhea" id="RHEA-COMP:19087"/>
        <dbReference type="Rhea" id="RHEA-COMP:19089"/>
        <dbReference type="ChEBI" id="CHEBI:15378"/>
        <dbReference type="ChEBI" id="CHEBI:57856"/>
        <dbReference type="ChEBI" id="CHEBI:59789"/>
        <dbReference type="ChEBI" id="CHEBI:167623"/>
        <dbReference type="ChEBI" id="CHEBI:172880"/>
    </reaction>
    <physiologicalReaction direction="left-to-right" evidence="5">
        <dbReference type="Rhea" id="RHEA:78480"/>
    </physiologicalReaction>
</comment>
<evidence type="ECO:0000313" key="9">
    <source>
        <dbReference type="EMBL" id="TPX32214.1"/>
    </source>
</evidence>
<dbReference type="GO" id="GO:0071164">
    <property type="term" value="F:RNA cap trimethylguanosine synthase activity"/>
    <property type="evidence" value="ECO:0007669"/>
    <property type="project" value="TreeGrafter"/>
</dbReference>
<evidence type="ECO:0000256" key="7">
    <source>
        <dbReference type="ARBA" id="ARBA00049790"/>
    </source>
</evidence>
<evidence type="ECO:0000256" key="6">
    <source>
        <dbReference type="ARBA" id="ARBA00049075"/>
    </source>
</evidence>
<dbReference type="PANTHER" id="PTHR14741">
    <property type="entry name" value="S-ADENOSYLMETHIONINE-DEPENDENT METHYLTRANSFERASE RELATED"/>
    <property type="match status" value="1"/>
</dbReference>
<dbReference type="RefSeq" id="XP_031023464.1">
    <property type="nucleotide sequence ID" value="XM_031170555.1"/>
</dbReference>
<reference evidence="9 10" key="1">
    <citation type="journal article" date="2019" name="Sci. Rep.">
        <title>Comparative genomics of chytrid fungi reveal insights into the obligate biotrophic and pathogenic lifestyle of Synchytrium endobioticum.</title>
        <authorList>
            <person name="van de Vossenberg B.T.L.H."/>
            <person name="Warris S."/>
            <person name="Nguyen H.D.T."/>
            <person name="van Gent-Pelzer M.P.E."/>
            <person name="Joly D.L."/>
            <person name="van de Geest H.C."/>
            <person name="Bonants P.J.M."/>
            <person name="Smith D.S."/>
            <person name="Levesque C.A."/>
            <person name="van der Lee T.A.J."/>
        </authorList>
    </citation>
    <scope>NUCLEOTIDE SEQUENCE [LARGE SCALE GENOMIC DNA]</scope>
    <source>
        <strain evidence="9 10">JEL517</strain>
    </source>
</reference>
<dbReference type="STRING" id="1806994.A0A507C2A1"/>
<comment type="similarity">
    <text evidence="2">Belongs to the methyltransferase superfamily. Trimethylguanosine synthase family.</text>
</comment>
<organism evidence="9 10">
    <name type="scientific">Synchytrium microbalum</name>
    <dbReference type="NCBI Taxonomy" id="1806994"/>
    <lineage>
        <taxon>Eukaryota</taxon>
        <taxon>Fungi</taxon>
        <taxon>Fungi incertae sedis</taxon>
        <taxon>Chytridiomycota</taxon>
        <taxon>Chytridiomycota incertae sedis</taxon>
        <taxon>Chytridiomycetes</taxon>
        <taxon>Synchytriales</taxon>
        <taxon>Synchytriaceae</taxon>
        <taxon>Synchytrium</taxon>
    </lineage>
</organism>
<evidence type="ECO:0000256" key="8">
    <source>
        <dbReference type="SAM" id="MobiDB-lite"/>
    </source>
</evidence>
<dbReference type="GeneID" id="42005852"/>
<gene>
    <name evidence="9" type="ORF">SmJEL517_g04627</name>
</gene>
<dbReference type="Proteomes" id="UP000319731">
    <property type="component" value="Unassembled WGS sequence"/>
</dbReference>
<dbReference type="AlphaFoldDB" id="A0A507C2A1"/>